<reference evidence="2" key="1">
    <citation type="submission" date="2022-11" db="UniProtKB">
        <authorList>
            <consortium name="WormBaseParasite"/>
        </authorList>
    </citation>
    <scope>IDENTIFICATION</scope>
</reference>
<evidence type="ECO:0000313" key="1">
    <source>
        <dbReference type="Proteomes" id="UP000887579"/>
    </source>
</evidence>
<proteinExistence type="predicted"/>
<dbReference type="Proteomes" id="UP000887579">
    <property type="component" value="Unplaced"/>
</dbReference>
<evidence type="ECO:0000313" key="2">
    <source>
        <dbReference type="WBParaSite" id="ES5_v2.g9583.t1"/>
    </source>
</evidence>
<sequence>MSQNSSGMKSHIVENNLTDEMAMFITEVVTDAYAKHKSLQNNSHFGEDPDLTYIFDTKAITDDIAQKVSIKYHNIEWHCLAGPETKYTKMPRPTYFIKYDIDRTTITDAASGKKDFCRIIIWGQS</sequence>
<accession>A0AC34GXI9</accession>
<name>A0AC34GXI9_9BILA</name>
<organism evidence="1 2">
    <name type="scientific">Panagrolaimus sp. ES5</name>
    <dbReference type="NCBI Taxonomy" id="591445"/>
    <lineage>
        <taxon>Eukaryota</taxon>
        <taxon>Metazoa</taxon>
        <taxon>Ecdysozoa</taxon>
        <taxon>Nematoda</taxon>
        <taxon>Chromadorea</taxon>
        <taxon>Rhabditida</taxon>
        <taxon>Tylenchina</taxon>
        <taxon>Panagrolaimomorpha</taxon>
        <taxon>Panagrolaimoidea</taxon>
        <taxon>Panagrolaimidae</taxon>
        <taxon>Panagrolaimus</taxon>
    </lineage>
</organism>
<protein>
    <submittedName>
        <fullName evidence="2">Uncharacterized protein</fullName>
    </submittedName>
</protein>
<dbReference type="WBParaSite" id="ES5_v2.g9583.t1">
    <property type="protein sequence ID" value="ES5_v2.g9583.t1"/>
    <property type="gene ID" value="ES5_v2.g9583"/>
</dbReference>